<reference evidence="4" key="2">
    <citation type="submission" date="2025-09" db="UniProtKB">
        <authorList>
            <consortium name="Ensembl"/>
        </authorList>
    </citation>
    <scope>IDENTIFICATION</scope>
</reference>
<dbReference type="Gene3D" id="3.90.70.10">
    <property type="entry name" value="Cysteine proteinases"/>
    <property type="match status" value="1"/>
</dbReference>
<dbReference type="SMART" id="SM00848">
    <property type="entry name" value="Inhibitor_I29"/>
    <property type="match status" value="1"/>
</dbReference>
<accession>A0A3B3DKY1</accession>
<evidence type="ECO:0000256" key="1">
    <source>
        <dbReference type="ARBA" id="ARBA00008455"/>
    </source>
</evidence>
<dbReference type="Proteomes" id="UP000261560">
    <property type="component" value="Unplaced"/>
</dbReference>
<dbReference type="InterPro" id="IPR038765">
    <property type="entry name" value="Papain-like_cys_pep_sf"/>
</dbReference>
<dbReference type="Pfam" id="PF08246">
    <property type="entry name" value="Inhibitor_I29"/>
    <property type="match status" value="1"/>
</dbReference>
<dbReference type="CDD" id="cd02248">
    <property type="entry name" value="Peptidase_C1A"/>
    <property type="match status" value="1"/>
</dbReference>
<dbReference type="InterPro" id="IPR000668">
    <property type="entry name" value="Peptidase_C1A_C"/>
</dbReference>
<dbReference type="STRING" id="30732.ENSOMEP00000030773"/>
<feature type="domain" description="Cathepsin propeptide inhibitor" evidence="3">
    <location>
        <begin position="78"/>
        <end position="138"/>
    </location>
</feature>
<keyword evidence="5" id="KW-1185">Reference proteome</keyword>
<evidence type="ECO:0000259" key="3">
    <source>
        <dbReference type="SMART" id="SM00848"/>
    </source>
</evidence>
<dbReference type="GeneTree" id="ENSGT00940000159253"/>
<dbReference type="PANTHER" id="PTHR12411">
    <property type="entry name" value="CYSTEINE PROTEASE FAMILY C1-RELATED"/>
    <property type="match status" value="1"/>
</dbReference>
<evidence type="ECO:0000259" key="2">
    <source>
        <dbReference type="SMART" id="SM00645"/>
    </source>
</evidence>
<dbReference type="AlphaFoldDB" id="A0A3B3DKY1"/>
<dbReference type="PaxDb" id="30732-ENSOMEP00000030773"/>
<dbReference type="SMART" id="SM00645">
    <property type="entry name" value="Pept_C1"/>
    <property type="match status" value="1"/>
</dbReference>
<comment type="similarity">
    <text evidence="1">Belongs to the peptidase C1 family.</text>
</comment>
<protein>
    <submittedName>
        <fullName evidence="4">Cathepsin O</fullName>
    </submittedName>
</protein>
<name>A0A3B3DKY1_ORYME</name>
<feature type="domain" description="Peptidase C1A papain C-terminal" evidence="2">
    <location>
        <begin position="161"/>
        <end position="354"/>
    </location>
</feature>
<dbReference type="Ensembl" id="ENSOMET00000021471.1">
    <property type="protein sequence ID" value="ENSOMEP00000030773.1"/>
    <property type="gene ID" value="ENSOMEG00000015233.1"/>
</dbReference>
<dbReference type="InterPro" id="IPR013128">
    <property type="entry name" value="Peptidase_C1A"/>
</dbReference>
<dbReference type="SUPFAM" id="SSF54001">
    <property type="entry name" value="Cysteine proteinases"/>
    <property type="match status" value="1"/>
</dbReference>
<dbReference type="Pfam" id="PF00112">
    <property type="entry name" value="Peptidase_C1"/>
    <property type="match status" value="1"/>
</dbReference>
<dbReference type="InterPro" id="IPR039417">
    <property type="entry name" value="Peptidase_C1A_papain-like"/>
</dbReference>
<dbReference type="GO" id="GO:0008234">
    <property type="term" value="F:cysteine-type peptidase activity"/>
    <property type="evidence" value="ECO:0007669"/>
    <property type="project" value="InterPro"/>
</dbReference>
<sequence>RVFKCSLCTETPLSVFKETPPEPAHALSASAQPHLRVSFEPAGCSRGFSRFFPRSAVLSEAVSAAQIRSSLNGSTLEFDSFRKTFHRQYGGSGDEFKRRLLSFQEAAVRHTHLNSFSTEPQSATYGINQFSDLSQEEFRDIYLQAIGVRAPPFSGLPTEGLPARFDWRDKAVVAPVQDQLACSSCWAFSVVGAVQSARAVGGSPLQQLSVQQLLDCSFTNKGCGGGSPTAALSWLQQTREKLVSAGDYPYQAEARICRFFSQTHHGVAVKNFTVHNFRGQEPAMMAQLVERGPLVAVVDAVSWQDYLGGIIQHHCSSQWPNHAVLVVGYDTSGMSSRSKAHQKMGVFTSASLVSDSYMFSNQPAIEAPYWLNTPDPGNQQQIRQDFWTTSRMTALEAQSLSPLFYVKEMSGEGSRVNVDVERQKKERIQEIALFDL</sequence>
<reference evidence="4" key="1">
    <citation type="submission" date="2025-08" db="UniProtKB">
        <authorList>
            <consortium name="Ensembl"/>
        </authorList>
    </citation>
    <scope>IDENTIFICATION</scope>
</reference>
<evidence type="ECO:0000313" key="5">
    <source>
        <dbReference type="Proteomes" id="UP000261560"/>
    </source>
</evidence>
<organism evidence="4 5">
    <name type="scientific">Oryzias melastigma</name>
    <name type="common">Marine medaka</name>
    <dbReference type="NCBI Taxonomy" id="30732"/>
    <lineage>
        <taxon>Eukaryota</taxon>
        <taxon>Metazoa</taxon>
        <taxon>Chordata</taxon>
        <taxon>Craniata</taxon>
        <taxon>Vertebrata</taxon>
        <taxon>Euteleostomi</taxon>
        <taxon>Actinopterygii</taxon>
        <taxon>Neopterygii</taxon>
        <taxon>Teleostei</taxon>
        <taxon>Neoteleostei</taxon>
        <taxon>Acanthomorphata</taxon>
        <taxon>Ovalentaria</taxon>
        <taxon>Atherinomorphae</taxon>
        <taxon>Beloniformes</taxon>
        <taxon>Adrianichthyidae</taxon>
        <taxon>Oryziinae</taxon>
        <taxon>Oryzias</taxon>
    </lineage>
</organism>
<proteinExistence type="inferred from homology"/>
<evidence type="ECO:0000313" key="4">
    <source>
        <dbReference type="Ensembl" id="ENSOMEP00000030773.1"/>
    </source>
</evidence>
<dbReference type="InterPro" id="IPR013201">
    <property type="entry name" value="Prot_inhib_I29"/>
</dbReference>
<dbReference type="GO" id="GO:0006508">
    <property type="term" value="P:proteolysis"/>
    <property type="evidence" value="ECO:0007669"/>
    <property type="project" value="InterPro"/>
</dbReference>